<sequence>MQVQVRDLMTVNPVSVLTGTCLQEAATQMILAESAEIYVIDQQHKLIGVVPDYAILKHKLMHQHLNDPIDSIMNVQLESLSPEDDALQLAHLFRDRRNSCMAVTEQGRLVGKLSCRDLFRTIMTLDSIESTEEQASESDSQSTAESSSPASSMNPPHLSRYSLRKQLLQLNGLKSQ</sequence>
<evidence type="ECO:0000313" key="6">
    <source>
        <dbReference type="Proteomes" id="UP000317171"/>
    </source>
</evidence>
<dbReference type="PROSITE" id="PS51371">
    <property type="entry name" value="CBS"/>
    <property type="match status" value="1"/>
</dbReference>
<keyword evidence="1 2" id="KW-0129">CBS domain</keyword>
<accession>A0A517RHH2</accession>
<reference evidence="5 6" key="1">
    <citation type="submission" date="2019-02" db="EMBL/GenBank/DDBJ databases">
        <title>Deep-cultivation of Planctomycetes and their phenomic and genomic characterization uncovers novel biology.</title>
        <authorList>
            <person name="Wiegand S."/>
            <person name="Jogler M."/>
            <person name="Boedeker C."/>
            <person name="Pinto D."/>
            <person name="Vollmers J."/>
            <person name="Rivas-Marin E."/>
            <person name="Kohn T."/>
            <person name="Peeters S.H."/>
            <person name="Heuer A."/>
            <person name="Rast P."/>
            <person name="Oberbeckmann S."/>
            <person name="Bunk B."/>
            <person name="Jeske O."/>
            <person name="Meyerdierks A."/>
            <person name="Storesund J.E."/>
            <person name="Kallscheuer N."/>
            <person name="Luecker S."/>
            <person name="Lage O.M."/>
            <person name="Pohl T."/>
            <person name="Merkel B.J."/>
            <person name="Hornburger P."/>
            <person name="Mueller R.-W."/>
            <person name="Bruemmer F."/>
            <person name="Labrenz M."/>
            <person name="Spormann A.M."/>
            <person name="Op den Camp H."/>
            <person name="Overmann J."/>
            <person name="Amann R."/>
            <person name="Jetten M.S.M."/>
            <person name="Mascher T."/>
            <person name="Medema M.H."/>
            <person name="Devos D.P."/>
            <person name="Kaster A.-K."/>
            <person name="Ovreas L."/>
            <person name="Rohde M."/>
            <person name="Galperin M.Y."/>
            <person name="Jogler C."/>
        </authorList>
    </citation>
    <scope>NUCLEOTIDE SEQUENCE [LARGE SCALE GENOMIC DNA]</scope>
    <source>
        <strain evidence="5 6">Pan241w</strain>
    </source>
</reference>
<evidence type="ECO:0000256" key="2">
    <source>
        <dbReference type="PROSITE-ProRule" id="PRU00703"/>
    </source>
</evidence>
<dbReference type="OrthoDB" id="213170at2"/>
<dbReference type="AlphaFoldDB" id="A0A517RHH2"/>
<feature type="region of interest" description="Disordered" evidence="3">
    <location>
        <begin position="129"/>
        <end position="161"/>
    </location>
</feature>
<dbReference type="KEGG" id="gaz:Pan241w_34180"/>
<evidence type="ECO:0000256" key="1">
    <source>
        <dbReference type="ARBA" id="ARBA00023122"/>
    </source>
</evidence>
<evidence type="ECO:0000259" key="4">
    <source>
        <dbReference type="PROSITE" id="PS51371"/>
    </source>
</evidence>
<dbReference type="PANTHER" id="PTHR43080">
    <property type="entry name" value="CBS DOMAIN-CONTAINING PROTEIN CBSX3, MITOCHONDRIAL"/>
    <property type="match status" value="1"/>
</dbReference>
<dbReference type="Pfam" id="PF00571">
    <property type="entry name" value="CBS"/>
    <property type="match status" value="2"/>
</dbReference>
<dbReference type="InterPro" id="IPR000644">
    <property type="entry name" value="CBS_dom"/>
</dbReference>
<dbReference type="EMBL" id="CP036269">
    <property type="protein sequence ID" value="QDT43318.1"/>
    <property type="molecule type" value="Genomic_DNA"/>
</dbReference>
<evidence type="ECO:0000313" key="5">
    <source>
        <dbReference type="EMBL" id="QDT43318.1"/>
    </source>
</evidence>
<dbReference type="InterPro" id="IPR051257">
    <property type="entry name" value="Diverse_CBS-Domain"/>
</dbReference>
<feature type="compositionally biased region" description="Low complexity" evidence="3">
    <location>
        <begin position="137"/>
        <end position="152"/>
    </location>
</feature>
<name>A0A517RHH2_9PLAN</name>
<feature type="domain" description="CBS" evidence="4">
    <location>
        <begin position="73"/>
        <end position="130"/>
    </location>
</feature>
<protein>
    <submittedName>
        <fullName evidence="5">CBS domain protein</fullName>
    </submittedName>
</protein>
<proteinExistence type="predicted"/>
<dbReference type="Gene3D" id="3.10.580.10">
    <property type="entry name" value="CBS-domain"/>
    <property type="match status" value="1"/>
</dbReference>
<dbReference type="PANTHER" id="PTHR43080:SF2">
    <property type="entry name" value="CBS DOMAIN-CONTAINING PROTEIN"/>
    <property type="match status" value="1"/>
</dbReference>
<dbReference type="Proteomes" id="UP000317171">
    <property type="component" value="Chromosome"/>
</dbReference>
<dbReference type="RefSeq" id="WP_145217900.1">
    <property type="nucleotide sequence ID" value="NZ_CP036269.1"/>
</dbReference>
<evidence type="ECO:0000256" key="3">
    <source>
        <dbReference type="SAM" id="MobiDB-lite"/>
    </source>
</evidence>
<gene>
    <name evidence="5" type="ORF">Pan241w_34180</name>
</gene>
<organism evidence="5 6">
    <name type="scientific">Gimesia alba</name>
    <dbReference type="NCBI Taxonomy" id="2527973"/>
    <lineage>
        <taxon>Bacteria</taxon>
        <taxon>Pseudomonadati</taxon>
        <taxon>Planctomycetota</taxon>
        <taxon>Planctomycetia</taxon>
        <taxon>Planctomycetales</taxon>
        <taxon>Planctomycetaceae</taxon>
        <taxon>Gimesia</taxon>
    </lineage>
</organism>
<dbReference type="InterPro" id="IPR046342">
    <property type="entry name" value="CBS_dom_sf"/>
</dbReference>
<dbReference type="SUPFAM" id="SSF54631">
    <property type="entry name" value="CBS-domain pair"/>
    <property type="match status" value="1"/>
</dbReference>
<keyword evidence="6" id="KW-1185">Reference proteome</keyword>